<proteinExistence type="inferred from homology"/>
<evidence type="ECO:0000313" key="10">
    <source>
        <dbReference type="Proteomes" id="UP001497392"/>
    </source>
</evidence>
<dbReference type="PANTHER" id="PTHR13247:SF0">
    <property type="entry name" value="MITOCHONDRIAL FISSION 1 PROTEIN"/>
    <property type="match status" value="1"/>
</dbReference>
<dbReference type="Gene3D" id="1.25.40.10">
    <property type="entry name" value="Tetratricopeptide repeat domain"/>
    <property type="match status" value="1"/>
</dbReference>
<evidence type="ECO:0000256" key="3">
    <source>
        <dbReference type="ARBA" id="ARBA00022692"/>
    </source>
</evidence>
<gene>
    <name evidence="9" type="primary">g1509</name>
    <name evidence="9" type="ORF">VP750_LOCUS1294</name>
</gene>
<evidence type="ECO:0000256" key="5">
    <source>
        <dbReference type="ARBA" id="ARBA00022989"/>
    </source>
</evidence>
<evidence type="ECO:0000256" key="7">
    <source>
        <dbReference type="ARBA" id="ARBA00023136"/>
    </source>
</evidence>
<keyword evidence="7 8" id="KW-0472">Membrane</keyword>
<dbReference type="InterPro" id="IPR011990">
    <property type="entry name" value="TPR-like_helical_dom_sf"/>
</dbReference>
<accession>A0ABP1FI55</accession>
<evidence type="ECO:0000256" key="1">
    <source>
        <dbReference type="ARBA" id="ARBA00004572"/>
    </source>
</evidence>
<evidence type="ECO:0000256" key="8">
    <source>
        <dbReference type="SAM" id="Phobius"/>
    </source>
</evidence>
<keyword evidence="4" id="KW-1000">Mitochondrion outer membrane</keyword>
<protein>
    <submittedName>
        <fullName evidence="9">G1509 protein</fullName>
    </submittedName>
</protein>
<comment type="similarity">
    <text evidence="2">Belongs to the FIS1 family.</text>
</comment>
<dbReference type="CDD" id="cd12212">
    <property type="entry name" value="Fis1"/>
    <property type="match status" value="1"/>
</dbReference>
<feature type="transmembrane region" description="Helical" evidence="8">
    <location>
        <begin position="124"/>
        <end position="147"/>
    </location>
</feature>
<dbReference type="PANTHER" id="PTHR13247">
    <property type="entry name" value="TETRATRICOPEPTIDE REPEAT PROTEIN 11 TPR REPEAT PROTEIN 11"/>
    <property type="match status" value="1"/>
</dbReference>
<dbReference type="InterPro" id="IPR016543">
    <property type="entry name" value="Fis1"/>
</dbReference>
<evidence type="ECO:0000256" key="4">
    <source>
        <dbReference type="ARBA" id="ARBA00022787"/>
    </source>
</evidence>
<dbReference type="InterPro" id="IPR033745">
    <property type="entry name" value="Fis1_cytosol"/>
</dbReference>
<reference evidence="9 10" key="1">
    <citation type="submission" date="2024-06" db="EMBL/GenBank/DDBJ databases">
        <authorList>
            <person name="Kraege A."/>
            <person name="Thomma B."/>
        </authorList>
    </citation>
    <scope>NUCLEOTIDE SEQUENCE [LARGE SCALE GENOMIC DNA]</scope>
</reference>
<dbReference type="Pfam" id="PF14853">
    <property type="entry name" value="Fis1_TPR_C"/>
    <property type="match status" value="1"/>
</dbReference>
<keyword evidence="10" id="KW-1185">Reference proteome</keyword>
<evidence type="ECO:0000256" key="6">
    <source>
        <dbReference type="ARBA" id="ARBA00023128"/>
    </source>
</evidence>
<comment type="caution">
    <text evidence="9">The sequence shown here is derived from an EMBL/GenBank/DDBJ whole genome shotgun (WGS) entry which is preliminary data.</text>
</comment>
<dbReference type="Proteomes" id="UP001497392">
    <property type="component" value="Unassembled WGS sequence"/>
</dbReference>
<sequence length="149" mass="16364">MAELPVTDSTMIAGLQADWEKETQRGSHEATQAAFRLVWGLVHSSNNKDVDRGLRFADELLRDKSLDAQDQRDLVYLTAVAMYKLGKVLDARRQLDELLRVNPQWRQAQTLKQAVDDQVVKEGLLGLGVATAIGGVAALILAAALGARR</sequence>
<dbReference type="SUPFAM" id="SSF48452">
    <property type="entry name" value="TPR-like"/>
    <property type="match status" value="1"/>
</dbReference>
<organism evidence="9 10">
    <name type="scientific">Coccomyxa viridis</name>
    <dbReference type="NCBI Taxonomy" id="1274662"/>
    <lineage>
        <taxon>Eukaryota</taxon>
        <taxon>Viridiplantae</taxon>
        <taxon>Chlorophyta</taxon>
        <taxon>core chlorophytes</taxon>
        <taxon>Trebouxiophyceae</taxon>
        <taxon>Trebouxiophyceae incertae sedis</taxon>
        <taxon>Coccomyxaceae</taxon>
        <taxon>Coccomyxa</taxon>
    </lineage>
</organism>
<keyword evidence="6" id="KW-0496">Mitochondrion</keyword>
<dbReference type="InterPro" id="IPR028058">
    <property type="entry name" value="Fis1_TPR_N"/>
</dbReference>
<comment type="subcellular location">
    <subcellularLocation>
        <location evidence="1">Mitochondrion outer membrane</location>
        <topology evidence="1">Single-pass membrane protein</topology>
    </subcellularLocation>
</comment>
<name>A0ABP1FI55_9CHLO</name>
<dbReference type="EMBL" id="CAXHTA020000002">
    <property type="protein sequence ID" value="CAL5219635.1"/>
    <property type="molecule type" value="Genomic_DNA"/>
</dbReference>
<dbReference type="InterPro" id="IPR028061">
    <property type="entry name" value="Fis1_TPR_C"/>
</dbReference>
<keyword evidence="5 8" id="KW-1133">Transmembrane helix</keyword>
<keyword evidence="3 8" id="KW-0812">Transmembrane</keyword>
<evidence type="ECO:0000256" key="2">
    <source>
        <dbReference type="ARBA" id="ARBA00008937"/>
    </source>
</evidence>
<evidence type="ECO:0000313" key="9">
    <source>
        <dbReference type="EMBL" id="CAL5219635.1"/>
    </source>
</evidence>
<dbReference type="Pfam" id="PF14852">
    <property type="entry name" value="Fis1_TPR_N"/>
    <property type="match status" value="1"/>
</dbReference>